<protein>
    <submittedName>
        <fullName evidence="1">V-type proton ATPase 16 kDa proteolipid subunit 2</fullName>
    </submittedName>
</protein>
<comment type="caution">
    <text evidence="1">The sequence shown here is derived from an EMBL/GenBank/DDBJ whole genome shotgun (WGS) entry which is preliminary data.</text>
</comment>
<sequence length="313" mass="36882">MFNAMDACSAHSSWSSRPTVNTVLSLPLLAIFNAFENVDALAFMHKESIKGSFVRDFFEYNQDQQQFQLITRTACSKPYTLTRLHRAIIAHQLTLQPFVHNNNTGGPDFQPFVDSLIYQQQQVLKLANRDLRFVMLDMASLDVSRNFSNHLSKQQWQTSYKNNMHYSARNLWYRMIHKQSSNKLAMSQLHLKHAESDRCELCYEVEDAKHLLISCVHKLDVWDSSFNEFLGYPKSADPHLIYKSIILFKLDRYFIYNLDIHITIFDLFATIMRIIWRNHYQQLCNHMPFDSIQTSRQIRTEVLRLSNLKQLSF</sequence>
<keyword evidence="2" id="KW-1185">Reference proteome</keyword>
<accession>A0AAN7DMJ7</accession>
<dbReference type="AlphaFoldDB" id="A0AAN7DMJ7"/>
<evidence type="ECO:0000313" key="1">
    <source>
        <dbReference type="EMBL" id="KAK4517856.1"/>
    </source>
</evidence>
<dbReference type="Proteomes" id="UP001304243">
    <property type="component" value="Unassembled WGS sequence"/>
</dbReference>
<dbReference type="GeneID" id="89944906"/>
<reference evidence="1 2" key="1">
    <citation type="submission" date="2022-11" db="EMBL/GenBank/DDBJ databases">
        <title>Mucor velutinosus strain NIH1002 WGS.</title>
        <authorList>
            <person name="Subramanian P."/>
            <person name="Mullikin J.C."/>
            <person name="Segre J.A."/>
            <person name="Zelazny A.M."/>
        </authorList>
    </citation>
    <scope>NUCLEOTIDE SEQUENCE [LARGE SCALE GENOMIC DNA]</scope>
    <source>
        <strain evidence="1 2">NIH1002</strain>
    </source>
</reference>
<name>A0AAN7DMJ7_9FUNG</name>
<organism evidence="1 2">
    <name type="scientific">Mucor velutinosus</name>
    <dbReference type="NCBI Taxonomy" id="708070"/>
    <lineage>
        <taxon>Eukaryota</taxon>
        <taxon>Fungi</taxon>
        <taxon>Fungi incertae sedis</taxon>
        <taxon>Mucoromycota</taxon>
        <taxon>Mucoromycotina</taxon>
        <taxon>Mucoromycetes</taxon>
        <taxon>Mucorales</taxon>
        <taxon>Mucorineae</taxon>
        <taxon>Mucoraceae</taxon>
        <taxon>Mucor</taxon>
    </lineage>
</organism>
<gene>
    <name evidence="1" type="primary">VMA11</name>
    <name evidence="1" type="ORF">ATC70_001204</name>
</gene>
<proteinExistence type="predicted"/>
<evidence type="ECO:0000313" key="2">
    <source>
        <dbReference type="Proteomes" id="UP001304243"/>
    </source>
</evidence>
<dbReference type="EMBL" id="JASEJX010000013">
    <property type="protein sequence ID" value="KAK4517856.1"/>
    <property type="molecule type" value="Genomic_DNA"/>
</dbReference>
<dbReference type="RefSeq" id="XP_064684522.1">
    <property type="nucleotide sequence ID" value="XM_064820602.1"/>
</dbReference>